<evidence type="ECO:0000259" key="1">
    <source>
        <dbReference type="Pfam" id="PF09836"/>
    </source>
</evidence>
<evidence type="ECO:0000313" key="3">
    <source>
        <dbReference type="Proteomes" id="UP000805841"/>
    </source>
</evidence>
<keyword evidence="3" id="KW-1185">Reference proteome</keyword>
<protein>
    <submittedName>
        <fullName evidence="2">DUF2063 domain-containing protein</fullName>
    </submittedName>
</protein>
<dbReference type="InterPro" id="IPR018640">
    <property type="entry name" value="DUF2063"/>
</dbReference>
<dbReference type="EMBL" id="JAAOCA010000014">
    <property type="protein sequence ID" value="MBD1599628.1"/>
    <property type="molecule type" value="Genomic_DNA"/>
</dbReference>
<feature type="domain" description="Putative DNA-binding" evidence="1">
    <location>
        <begin position="7"/>
        <end position="96"/>
    </location>
</feature>
<dbReference type="InterPro" id="IPR044922">
    <property type="entry name" value="DUF2063_N_sf"/>
</dbReference>
<organism evidence="2 3">
    <name type="scientific">Pseudomonas typographi</name>
    <dbReference type="NCBI Taxonomy" id="2715964"/>
    <lineage>
        <taxon>Bacteria</taxon>
        <taxon>Pseudomonadati</taxon>
        <taxon>Pseudomonadota</taxon>
        <taxon>Gammaproteobacteria</taxon>
        <taxon>Pseudomonadales</taxon>
        <taxon>Pseudomonadaceae</taxon>
        <taxon>Pseudomonas</taxon>
    </lineage>
</organism>
<dbReference type="Pfam" id="PF09836">
    <property type="entry name" value="DUF2063"/>
    <property type="match status" value="1"/>
</dbReference>
<dbReference type="RefSeq" id="WP_190421201.1">
    <property type="nucleotide sequence ID" value="NZ_JAAOCA010000014.1"/>
</dbReference>
<reference evidence="2 3" key="1">
    <citation type="journal article" date="2020" name="Insects">
        <title>Bacteria Belonging to Pseudomonas typographi sp. nov. from the Bark Beetle Ips typographus Have Genomic Potential to Aid in the Host Ecology.</title>
        <authorList>
            <person name="Peral-Aranega E."/>
            <person name="Saati-Santamaria Z."/>
            <person name="Kolarik M."/>
            <person name="Rivas R."/>
            <person name="Garcia-Fraile P."/>
        </authorList>
    </citation>
    <scope>NUCLEOTIDE SEQUENCE [LARGE SCALE GENOMIC DNA]</scope>
    <source>
        <strain evidence="2 3">CA3A</strain>
    </source>
</reference>
<proteinExistence type="predicted"/>
<comment type="caution">
    <text evidence="2">The sequence shown here is derived from an EMBL/GenBank/DDBJ whole genome shotgun (WGS) entry which is preliminary data.</text>
</comment>
<gene>
    <name evidence="2" type="ORF">HAQ05_13050</name>
</gene>
<dbReference type="Proteomes" id="UP000805841">
    <property type="component" value="Unassembled WGS sequence"/>
</dbReference>
<sequence length="251" mass="27034">MCTPIYDRFAEALLAPAGHYPGDLFKGNESQLRHGFAAYRNNVIGSLIQALASRFPVTHTLVGEAFFQAMAAQFIHVSAPQSPMLADYGDGLAAFVAGFEPAASVPYLADVVRLETARSQAYHAADAPPLAAAALAAVPAQQLLGLRLTLHPAARVVRSAWPILTLWEMNTGARPWAELDHWRGEHVLVARPHLNVVCHRLGEGQAMFLHALGAHLTLSQACEQAQREHPGFNLEGAMVCALQAGVFLSFS</sequence>
<accession>A0ABR7Z2K8</accession>
<evidence type="ECO:0000313" key="2">
    <source>
        <dbReference type="EMBL" id="MBD1599628.1"/>
    </source>
</evidence>
<name>A0ABR7Z2K8_9PSED</name>
<dbReference type="Gene3D" id="1.10.150.690">
    <property type="entry name" value="DUF2063"/>
    <property type="match status" value="1"/>
</dbReference>